<evidence type="ECO:0000256" key="7">
    <source>
        <dbReference type="PIRSR" id="PIRSR026534-3"/>
    </source>
</evidence>
<evidence type="ECO:0000313" key="9">
    <source>
        <dbReference type="EMBL" id="KOS06451.1"/>
    </source>
</evidence>
<evidence type="ECO:0000256" key="8">
    <source>
        <dbReference type="SAM" id="SignalP"/>
    </source>
</evidence>
<reference evidence="9 10" key="1">
    <citation type="submission" date="2015-08" db="EMBL/GenBank/DDBJ databases">
        <title>Whole genome sequence of Flavobacterium akiainvivens IK-1T, from decaying Wikstroemia oahuensis, an endemic Hawaiian shrub.</title>
        <authorList>
            <person name="Wan X."/>
            <person name="Hou S."/>
            <person name="Saito J."/>
            <person name="Donachie S."/>
        </authorList>
    </citation>
    <scope>NUCLEOTIDE SEQUENCE [LARGE SCALE GENOMIC DNA]</scope>
    <source>
        <strain evidence="9 10">IK-1</strain>
    </source>
</reference>
<keyword evidence="10" id="KW-1185">Reference proteome</keyword>
<organism evidence="9 10">
    <name type="scientific">Flavobacterium akiainvivens</name>
    <dbReference type="NCBI Taxonomy" id="1202724"/>
    <lineage>
        <taxon>Bacteria</taxon>
        <taxon>Pseudomonadati</taxon>
        <taxon>Bacteroidota</taxon>
        <taxon>Flavobacteriia</taxon>
        <taxon>Flavobacteriales</taxon>
        <taxon>Flavobacteriaceae</taxon>
        <taxon>Flavobacterium</taxon>
    </lineage>
</organism>
<dbReference type="InterPro" id="IPR016840">
    <property type="entry name" value="Glyco_hydro_43_endo_a_Ara-ase"/>
</dbReference>
<evidence type="ECO:0000256" key="4">
    <source>
        <dbReference type="ARBA" id="ARBA00023295"/>
    </source>
</evidence>
<comment type="similarity">
    <text evidence="2 5">Belongs to the glycosyl hydrolase 43 family.</text>
</comment>
<evidence type="ECO:0000256" key="2">
    <source>
        <dbReference type="ARBA" id="ARBA00009865"/>
    </source>
</evidence>
<evidence type="ECO:0000313" key="10">
    <source>
        <dbReference type="Proteomes" id="UP000037755"/>
    </source>
</evidence>
<comment type="pathway">
    <text evidence="1 5">Glycan metabolism; L-arabinan degradation.</text>
</comment>
<feature type="signal peptide" evidence="8">
    <location>
        <begin position="1"/>
        <end position="18"/>
    </location>
</feature>
<dbReference type="GO" id="GO:0046558">
    <property type="term" value="F:arabinan endo-1,5-alpha-L-arabinosidase activity"/>
    <property type="evidence" value="ECO:0007669"/>
    <property type="project" value="InterPro"/>
</dbReference>
<feature type="chain" id="PRO_5005818389" evidence="8">
    <location>
        <begin position="19"/>
        <end position="340"/>
    </location>
</feature>
<dbReference type="PANTHER" id="PTHR43301">
    <property type="entry name" value="ARABINAN ENDO-1,5-ALPHA-L-ARABINOSIDASE"/>
    <property type="match status" value="1"/>
</dbReference>
<evidence type="ECO:0000256" key="1">
    <source>
        <dbReference type="ARBA" id="ARBA00004834"/>
    </source>
</evidence>
<feature type="active site" description="Proton acceptor" evidence="6">
    <location>
        <position position="40"/>
    </location>
</feature>
<dbReference type="Proteomes" id="UP000037755">
    <property type="component" value="Unassembled WGS sequence"/>
</dbReference>
<feature type="site" description="Important for catalytic activity, responsible for pKa modulation of the active site Glu and correct orientation of both the proton donor and substrate" evidence="7">
    <location>
        <position position="161"/>
    </location>
</feature>
<evidence type="ECO:0000256" key="5">
    <source>
        <dbReference type="PIRNR" id="PIRNR026534"/>
    </source>
</evidence>
<dbReference type="AlphaFoldDB" id="A0A0M8MHP5"/>
<gene>
    <name evidence="9" type="ORF">AM493_10700</name>
</gene>
<protein>
    <submittedName>
        <fullName evidence="9">ABC transporter substrate-binding protein</fullName>
    </submittedName>
</protein>
<dbReference type="STRING" id="1202724.AM493_10700"/>
<keyword evidence="4 5" id="KW-0326">Glycosidase</keyword>
<evidence type="ECO:0000256" key="6">
    <source>
        <dbReference type="PIRSR" id="PIRSR026534-1"/>
    </source>
</evidence>
<name>A0A0M8MHP5_9FLAO</name>
<keyword evidence="8" id="KW-0732">Signal</keyword>
<proteinExistence type="inferred from homology"/>
<dbReference type="InterPro" id="IPR023296">
    <property type="entry name" value="Glyco_hydro_beta-prop_sf"/>
</dbReference>
<accession>A0A0M8MHP5</accession>
<dbReference type="PANTHER" id="PTHR43301:SF3">
    <property type="entry name" value="ARABINAN ENDO-1,5-ALPHA-L-ARABINOSIDASE A-RELATED"/>
    <property type="match status" value="1"/>
</dbReference>
<dbReference type="SUPFAM" id="SSF75005">
    <property type="entry name" value="Arabinanase/levansucrase/invertase"/>
    <property type="match status" value="1"/>
</dbReference>
<dbReference type="RefSeq" id="WP_054407978.1">
    <property type="nucleotide sequence ID" value="NZ_FOYA01000001.1"/>
</dbReference>
<sequence length="340" mass="37555">MLKKLLCALVLSTGAAFAQEVPPPTLPVLPFNPKNPGIHDPVMAKEGDTFYVFGTGPGIATMYSKDLKTWTEGKPIFETTPAWVLEALPHFKGDIWAPDVIFYQGQYHIFYACNATPGKPDAAIGHATSPTLNQKSPNYKWTDQGKIVQSVLGRDQWQAIDSNVIVDDAGTPWFVFGSFWDGLKAVKMTKDMKGFSHPEEWHTIARRPTAQKPYEYGLQDSQIEGAFVYKHGDYYYLFASFDMCCRGVNSNYHVVVGRSKSVTGPYVDKAGYDMIDGNGTDIAIGDGVKYAALGHNSVYKIDGKEYFVAHGYSIADGGASKLIITELKWDANGWPVVQIK</sequence>
<comment type="caution">
    <text evidence="9">The sequence shown here is derived from an EMBL/GenBank/DDBJ whole genome shotgun (WGS) entry which is preliminary data.</text>
</comment>
<dbReference type="EMBL" id="LIYD01000005">
    <property type="protein sequence ID" value="KOS06451.1"/>
    <property type="molecule type" value="Genomic_DNA"/>
</dbReference>
<feature type="active site" description="Proton donor" evidence="6">
    <location>
        <position position="224"/>
    </location>
</feature>
<dbReference type="Pfam" id="PF04616">
    <property type="entry name" value="Glyco_hydro_43"/>
    <property type="match status" value="1"/>
</dbReference>
<dbReference type="PIRSF" id="PIRSF026534">
    <property type="entry name" value="Endo_alpha-L-arabinosidase"/>
    <property type="match status" value="1"/>
</dbReference>
<dbReference type="Gene3D" id="2.115.10.20">
    <property type="entry name" value="Glycosyl hydrolase domain, family 43"/>
    <property type="match status" value="1"/>
</dbReference>
<feature type="site" description="Important for substrate recognition" evidence="7">
    <location>
        <position position="295"/>
    </location>
</feature>
<dbReference type="InterPro" id="IPR050727">
    <property type="entry name" value="GH43_arabinanases"/>
</dbReference>
<dbReference type="PATRIC" id="fig|1202724.3.peg.2220"/>
<dbReference type="UniPathway" id="UPA00667"/>
<evidence type="ECO:0000256" key="3">
    <source>
        <dbReference type="ARBA" id="ARBA00022801"/>
    </source>
</evidence>
<dbReference type="InterPro" id="IPR006710">
    <property type="entry name" value="Glyco_hydro_43"/>
</dbReference>
<dbReference type="GO" id="GO:0031222">
    <property type="term" value="P:arabinan catabolic process"/>
    <property type="evidence" value="ECO:0007669"/>
    <property type="project" value="UniProtKB-UniPathway"/>
</dbReference>
<keyword evidence="3 5" id="KW-0378">Hydrolase</keyword>
<dbReference type="OrthoDB" id="9801455at2"/>